<gene>
    <name evidence="8" type="ORF">OSB1V03_LOCUS10769</name>
</gene>
<dbReference type="SMART" id="SM00220">
    <property type="entry name" value="S_TKc"/>
    <property type="match status" value="2"/>
</dbReference>
<dbReference type="SUPFAM" id="SSF56112">
    <property type="entry name" value="Protein kinase-like (PK-like)"/>
    <property type="match status" value="2"/>
</dbReference>
<dbReference type="EMBL" id="OC862585">
    <property type="protein sequence ID" value="CAD7630356.1"/>
    <property type="molecule type" value="Genomic_DNA"/>
</dbReference>
<feature type="non-terminal residue" evidence="8">
    <location>
        <position position="1"/>
    </location>
</feature>
<evidence type="ECO:0000313" key="8">
    <source>
        <dbReference type="EMBL" id="CAD7630356.1"/>
    </source>
</evidence>
<feature type="domain" description="Protein kinase" evidence="7">
    <location>
        <begin position="308"/>
        <end position="524"/>
    </location>
</feature>
<dbReference type="PROSITE" id="PS00108">
    <property type="entry name" value="PROTEIN_KINASE_ST"/>
    <property type="match status" value="1"/>
</dbReference>
<sequence>QSVNTDEFGKPELIGRGGFGAVYKVKHNSSDELYAIKTVTFPASSDAHKQRVLNEVKSLENVRSKYVVQYYTSWIDNNRLYIQMEYCPQSLRKLLADKALAFGRQSPDEPMNAFEYFISCEIFKELLESVQYLHELNPRVIHRDLKPDNVLLTNTLSGNNNNSRRFITLGDFGLATVHDPSRHTDSRYQHSAVGTRGYIAPEVFKGRYNHKSDIYSLSIIGQELFDIDLQASKSFEANESLFKSCMSQTLEKMMSSPRWTQRPECREVLAKHNECEILQPMTNNITPMDLNNGQSQVSQNNSYRNNFDELGDPIGRGGFGTVFKVRHKWDGNVYAVKKVTFPVNGSDGRQQRVLKEAQSLAKLSPQYVVRYHYSWLEDNVLYIQMEYCPQSLRKLLADKALAFGRQSVKPMKPFEYYISCIIFKELLECVKYLHKLDPQVIHRDLKPENILISQNLRSNRCVKLCDFGLATEHNPNRLSASHTLGVGTFPYMAPEVFDDKYNPKSDIYSLGIIGKELFGIDFNL</sequence>
<feature type="domain" description="Protein kinase" evidence="7">
    <location>
        <begin position="8"/>
        <end position="330"/>
    </location>
</feature>
<dbReference type="PANTHER" id="PTHR11042">
    <property type="entry name" value="EUKARYOTIC TRANSLATION INITIATION FACTOR 2-ALPHA KINASE EIF2-ALPHA KINASE -RELATED"/>
    <property type="match status" value="1"/>
</dbReference>
<comment type="similarity">
    <text evidence="5">Belongs to the protein kinase superfamily. Ser/Thr protein kinase family. GCN2 subfamily.</text>
</comment>
<dbReference type="InterPro" id="IPR050339">
    <property type="entry name" value="CC_SR_Kinase"/>
</dbReference>
<dbReference type="OrthoDB" id="5956925at2759"/>
<dbReference type="InterPro" id="IPR000719">
    <property type="entry name" value="Prot_kinase_dom"/>
</dbReference>
<accession>A0A7R9KY97</accession>
<keyword evidence="3" id="KW-0418">Kinase</keyword>
<dbReference type="Gene3D" id="3.30.200.20">
    <property type="entry name" value="Phosphorylase Kinase, domain 1"/>
    <property type="match status" value="2"/>
</dbReference>
<keyword evidence="2 6" id="KW-0547">Nucleotide-binding</keyword>
<feature type="binding site" evidence="6">
    <location>
        <position position="338"/>
    </location>
    <ligand>
        <name>ATP</name>
        <dbReference type="ChEBI" id="CHEBI:30616"/>
    </ligand>
</feature>
<dbReference type="Gene3D" id="1.10.510.10">
    <property type="entry name" value="Transferase(Phosphotransferase) domain 1"/>
    <property type="match status" value="2"/>
</dbReference>
<organism evidence="8">
    <name type="scientific">Medioppia subpectinata</name>
    <dbReference type="NCBI Taxonomy" id="1979941"/>
    <lineage>
        <taxon>Eukaryota</taxon>
        <taxon>Metazoa</taxon>
        <taxon>Ecdysozoa</taxon>
        <taxon>Arthropoda</taxon>
        <taxon>Chelicerata</taxon>
        <taxon>Arachnida</taxon>
        <taxon>Acari</taxon>
        <taxon>Acariformes</taxon>
        <taxon>Sarcoptiformes</taxon>
        <taxon>Oribatida</taxon>
        <taxon>Brachypylina</taxon>
        <taxon>Oppioidea</taxon>
        <taxon>Oppiidae</taxon>
        <taxon>Medioppia</taxon>
    </lineage>
</organism>
<dbReference type="AlphaFoldDB" id="A0A7R9KY97"/>
<dbReference type="PROSITE" id="PS50011">
    <property type="entry name" value="PROTEIN_KINASE_DOM"/>
    <property type="match status" value="2"/>
</dbReference>
<evidence type="ECO:0000256" key="1">
    <source>
        <dbReference type="ARBA" id="ARBA00022679"/>
    </source>
</evidence>
<keyword evidence="4 6" id="KW-0067">ATP-binding</keyword>
<dbReference type="GO" id="GO:0005737">
    <property type="term" value="C:cytoplasm"/>
    <property type="evidence" value="ECO:0007669"/>
    <property type="project" value="TreeGrafter"/>
</dbReference>
<keyword evidence="1" id="KW-0808">Transferase</keyword>
<dbReference type="GO" id="GO:0004672">
    <property type="term" value="F:protein kinase activity"/>
    <property type="evidence" value="ECO:0007669"/>
    <property type="project" value="InterPro"/>
</dbReference>
<evidence type="ECO:0000256" key="5">
    <source>
        <dbReference type="ARBA" id="ARBA00037982"/>
    </source>
</evidence>
<dbReference type="InterPro" id="IPR008271">
    <property type="entry name" value="Ser/Thr_kinase_AS"/>
</dbReference>
<dbReference type="Proteomes" id="UP000759131">
    <property type="component" value="Unassembled WGS sequence"/>
</dbReference>
<reference evidence="8" key="1">
    <citation type="submission" date="2020-11" db="EMBL/GenBank/DDBJ databases">
        <authorList>
            <person name="Tran Van P."/>
        </authorList>
    </citation>
    <scope>NUCLEOTIDE SEQUENCE</scope>
</reference>
<dbReference type="InterPro" id="IPR017441">
    <property type="entry name" value="Protein_kinase_ATP_BS"/>
</dbReference>
<dbReference type="GO" id="GO:0005524">
    <property type="term" value="F:ATP binding"/>
    <property type="evidence" value="ECO:0007669"/>
    <property type="project" value="UniProtKB-UniRule"/>
</dbReference>
<evidence type="ECO:0000259" key="7">
    <source>
        <dbReference type="PROSITE" id="PS50011"/>
    </source>
</evidence>
<evidence type="ECO:0000256" key="4">
    <source>
        <dbReference type="ARBA" id="ARBA00022840"/>
    </source>
</evidence>
<evidence type="ECO:0000313" key="9">
    <source>
        <dbReference type="Proteomes" id="UP000759131"/>
    </source>
</evidence>
<evidence type="ECO:0000256" key="6">
    <source>
        <dbReference type="PROSITE-ProRule" id="PRU10141"/>
    </source>
</evidence>
<dbReference type="GO" id="GO:0005634">
    <property type="term" value="C:nucleus"/>
    <property type="evidence" value="ECO:0007669"/>
    <property type="project" value="TreeGrafter"/>
</dbReference>
<dbReference type="Pfam" id="PF00069">
    <property type="entry name" value="Pkinase"/>
    <property type="match status" value="2"/>
</dbReference>
<proteinExistence type="inferred from homology"/>
<dbReference type="EMBL" id="CAJPIZ010008010">
    <property type="protein sequence ID" value="CAG2110786.1"/>
    <property type="molecule type" value="Genomic_DNA"/>
</dbReference>
<dbReference type="InterPro" id="IPR011009">
    <property type="entry name" value="Kinase-like_dom_sf"/>
</dbReference>
<protein>
    <recommendedName>
        <fullName evidence="7">Protein kinase domain-containing protein</fullName>
    </recommendedName>
</protein>
<evidence type="ECO:0000256" key="3">
    <source>
        <dbReference type="ARBA" id="ARBA00022777"/>
    </source>
</evidence>
<keyword evidence="9" id="KW-1185">Reference proteome</keyword>
<name>A0A7R9KY97_9ACAR</name>
<dbReference type="PROSITE" id="PS00107">
    <property type="entry name" value="PROTEIN_KINASE_ATP"/>
    <property type="match status" value="1"/>
</dbReference>
<evidence type="ECO:0000256" key="2">
    <source>
        <dbReference type="ARBA" id="ARBA00022741"/>
    </source>
</evidence>